<comment type="subunit">
    <text evidence="2">Single-chain monomer with multiple functions.</text>
</comment>
<dbReference type="InterPro" id="IPR002298">
    <property type="entry name" value="DNA_polymerase_A"/>
</dbReference>
<evidence type="ECO:0000256" key="2">
    <source>
        <dbReference type="ARBA" id="ARBA00011541"/>
    </source>
</evidence>
<dbReference type="InterPro" id="IPR029060">
    <property type="entry name" value="PIN-like_dom_sf"/>
</dbReference>
<keyword evidence="5 17" id="KW-0808">Transferase</keyword>
<dbReference type="InterPro" id="IPR012337">
    <property type="entry name" value="RNaseH-like_sf"/>
</dbReference>
<dbReference type="SMART" id="SM00475">
    <property type="entry name" value="53EXOc"/>
    <property type="match status" value="1"/>
</dbReference>
<dbReference type="CDD" id="cd08637">
    <property type="entry name" value="DNA_pol_A_pol_I_C"/>
    <property type="match status" value="1"/>
</dbReference>
<dbReference type="Proteomes" id="UP000250086">
    <property type="component" value="Unassembled WGS sequence"/>
</dbReference>
<evidence type="ECO:0000259" key="21">
    <source>
        <dbReference type="SMART" id="SM00482"/>
    </source>
</evidence>
<dbReference type="AlphaFoldDB" id="A0A2X0VNI7"/>
<dbReference type="GO" id="GO:0006302">
    <property type="term" value="P:double-strand break repair"/>
    <property type="evidence" value="ECO:0007669"/>
    <property type="project" value="TreeGrafter"/>
</dbReference>
<evidence type="ECO:0000256" key="6">
    <source>
        <dbReference type="ARBA" id="ARBA00022695"/>
    </source>
</evidence>
<evidence type="ECO:0000256" key="3">
    <source>
        <dbReference type="ARBA" id="ARBA00012417"/>
    </source>
</evidence>
<evidence type="ECO:0000256" key="1">
    <source>
        <dbReference type="ARBA" id="ARBA00007705"/>
    </source>
</evidence>
<keyword evidence="12 17" id="KW-0239">DNA-directed DNA polymerase</keyword>
<feature type="domain" description="3'-5' exonuclease" evidence="18">
    <location>
        <begin position="341"/>
        <end position="529"/>
    </location>
</feature>
<dbReference type="SMART" id="SM00479">
    <property type="entry name" value="EXOIII"/>
    <property type="match status" value="1"/>
</dbReference>
<dbReference type="SMART" id="SM00279">
    <property type="entry name" value="HhH2"/>
    <property type="match status" value="1"/>
</dbReference>
<gene>
    <name evidence="17 22" type="primary">polA</name>
    <name evidence="22" type="ORF">NCTC13093_00636</name>
</gene>
<dbReference type="FunFam" id="3.40.50.1010:FF:000001">
    <property type="entry name" value="DNA polymerase I"/>
    <property type="match status" value="1"/>
</dbReference>
<dbReference type="Gene3D" id="1.10.150.20">
    <property type="entry name" value="5' to 3' exonuclease, C-terminal subdomain"/>
    <property type="match status" value="2"/>
</dbReference>
<dbReference type="InterPro" id="IPR001098">
    <property type="entry name" value="DNA-dir_DNA_pol_A_palm_dom"/>
</dbReference>
<dbReference type="CDD" id="cd09898">
    <property type="entry name" value="H3TH_53EXO"/>
    <property type="match status" value="1"/>
</dbReference>
<feature type="domain" description="5'-3' exonuclease" evidence="19">
    <location>
        <begin position="4"/>
        <end position="267"/>
    </location>
</feature>
<evidence type="ECO:0000256" key="13">
    <source>
        <dbReference type="ARBA" id="ARBA00023125"/>
    </source>
</evidence>
<dbReference type="Pfam" id="PF01612">
    <property type="entry name" value="DNA_pol_A_exo1"/>
    <property type="match status" value="1"/>
</dbReference>
<accession>A0A2X0VNI7</accession>
<evidence type="ECO:0000256" key="4">
    <source>
        <dbReference type="ARBA" id="ARBA00020311"/>
    </source>
</evidence>
<dbReference type="NCBIfam" id="NF004397">
    <property type="entry name" value="PRK05755.1"/>
    <property type="match status" value="1"/>
</dbReference>
<dbReference type="PRINTS" id="PR00868">
    <property type="entry name" value="DNAPOLI"/>
</dbReference>
<dbReference type="CDD" id="cd06139">
    <property type="entry name" value="DNA_polA_I_Ecoli_like_exo"/>
    <property type="match status" value="1"/>
</dbReference>
<evidence type="ECO:0000259" key="20">
    <source>
        <dbReference type="SMART" id="SM00479"/>
    </source>
</evidence>
<dbReference type="InterPro" id="IPR020046">
    <property type="entry name" value="5-3_exonucl_a-hlix_arch_N"/>
</dbReference>
<keyword evidence="6 17" id="KW-0548">Nucleotidyltransferase</keyword>
<dbReference type="InterPro" id="IPR013520">
    <property type="entry name" value="Ribonucl_H"/>
</dbReference>
<dbReference type="PANTHER" id="PTHR10133">
    <property type="entry name" value="DNA POLYMERASE I"/>
    <property type="match status" value="1"/>
</dbReference>
<dbReference type="InterPro" id="IPR002421">
    <property type="entry name" value="5-3_exonuclease"/>
</dbReference>
<keyword evidence="8" id="KW-0540">Nuclease</keyword>
<dbReference type="Gene3D" id="3.30.420.10">
    <property type="entry name" value="Ribonuclease H-like superfamily/Ribonuclease H"/>
    <property type="match status" value="1"/>
</dbReference>
<evidence type="ECO:0000256" key="15">
    <source>
        <dbReference type="ARBA" id="ARBA00049244"/>
    </source>
</evidence>
<dbReference type="InterPro" id="IPR036397">
    <property type="entry name" value="RNaseH_sf"/>
</dbReference>
<evidence type="ECO:0000256" key="11">
    <source>
        <dbReference type="ARBA" id="ARBA00022839"/>
    </source>
</evidence>
<dbReference type="FunFam" id="1.10.150.20:FF:000002">
    <property type="entry name" value="DNA polymerase I"/>
    <property type="match status" value="1"/>
</dbReference>
<evidence type="ECO:0000256" key="12">
    <source>
        <dbReference type="ARBA" id="ARBA00022932"/>
    </source>
</evidence>
<dbReference type="InterPro" id="IPR018320">
    <property type="entry name" value="DNA_polymerase_1"/>
</dbReference>
<evidence type="ECO:0000313" key="22">
    <source>
        <dbReference type="EMBL" id="SPT69270.1"/>
    </source>
</evidence>
<dbReference type="Gene3D" id="3.40.50.1010">
    <property type="entry name" value="5'-nuclease"/>
    <property type="match status" value="1"/>
</dbReference>
<dbReference type="EMBL" id="UAPV01000001">
    <property type="protein sequence ID" value="SPT69270.1"/>
    <property type="molecule type" value="Genomic_DNA"/>
</dbReference>
<dbReference type="GO" id="GO:0003887">
    <property type="term" value="F:DNA-directed DNA polymerase activity"/>
    <property type="evidence" value="ECO:0007669"/>
    <property type="project" value="UniProtKB-UniRule"/>
</dbReference>
<evidence type="ECO:0000256" key="16">
    <source>
        <dbReference type="NCBIfam" id="TIGR00593"/>
    </source>
</evidence>
<evidence type="ECO:0000256" key="8">
    <source>
        <dbReference type="ARBA" id="ARBA00022722"/>
    </source>
</evidence>
<dbReference type="Pfam" id="PF01367">
    <property type="entry name" value="5_3_exonuc"/>
    <property type="match status" value="1"/>
</dbReference>
<dbReference type="GO" id="GO:0006261">
    <property type="term" value="P:DNA-templated DNA replication"/>
    <property type="evidence" value="ECO:0007669"/>
    <property type="project" value="UniProtKB-UniRule"/>
</dbReference>
<evidence type="ECO:0000256" key="10">
    <source>
        <dbReference type="ARBA" id="ARBA00022801"/>
    </source>
</evidence>
<keyword evidence="14 17" id="KW-0234">DNA repair</keyword>
<dbReference type="InterPro" id="IPR036279">
    <property type="entry name" value="5-3_exonuclease_C_sf"/>
</dbReference>
<keyword evidence="10 17" id="KW-0378">Hydrolase</keyword>
<comment type="catalytic activity">
    <reaction evidence="15 17">
        <text>DNA(n) + a 2'-deoxyribonucleoside 5'-triphosphate = DNA(n+1) + diphosphate</text>
        <dbReference type="Rhea" id="RHEA:22508"/>
        <dbReference type="Rhea" id="RHEA-COMP:17339"/>
        <dbReference type="Rhea" id="RHEA-COMP:17340"/>
        <dbReference type="ChEBI" id="CHEBI:33019"/>
        <dbReference type="ChEBI" id="CHEBI:61560"/>
        <dbReference type="ChEBI" id="CHEBI:173112"/>
        <dbReference type="EC" id="2.7.7.7"/>
    </reaction>
</comment>
<feature type="domain" description="Exonuclease" evidence="20">
    <location>
        <begin position="361"/>
        <end position="530"/>
    </location>
</feature>
<dbReference type="InterPro" id="IPR043502">
    <property type="entry name" value="DNA/RNA_pol_sf"/>
</dbReference>
<dbReference type="NCBIfam" id="TIGR00593">
    <property type="entry name" value="pola"/>
    <property type="match status" value="1"/>
</dbReference>
<evidence type="ECO:0000313" key="23">
    <source>
        <dbReference type="Proteomes" id="UP000250086"/>
    </source>
</evidence>
<reference evidence="22 23" key="1">
    <citation type="submission" date="2018-06" db="EMBL/GenBank/DDBJ databases">
        <authorList>
            <consortium name="Pathogen Informatics"/>
            <person name="Doyle S."/>
        </authorList>
    </citation>
    <scope>NUCLEOTIDE SEQUENCE [LARGE SCALE GENOMIC DNA]</scope>
    <source>
        <strain evidence="22 23">NCTC13093</strain>
    </source>
</reference>
<evidence type="ECO:0000256" key="5">
    <source>
        <dbReference type="ARBA" id="ARBA00022679"/>
    </source>
</evidence>
<dbReference type="SUPFAM" id="SSF53098">
    <property type="entry name" value="Ribonuclease H-like"/>
    <property type="match status" value="1"/>
</dbReference>
<dbReference type="InterPro" id="IPR002562">
    <property type="entry name" value="3'-5'_exonuclease_dom"/>
</dbReference>
<sequence length="947" mass="104753">MADSKLLVLVDGSSFLYRAFFAARNGFTTSNGIPTGASLIIARMFANLIKDFKNAKIAVIFDARGKSFRNEIYPEYKANRPSMPDELRVQIEYVHAIVKAMGLPLISISGVEADDVIGTYVTKALDHDLDVIIATGDKDLAQFVSERVKIYDSMNNEIIDSDSVFDKFGVPPHLIVDYLAIKGDKVDNIPGMPGAGDVTTSALLNNLGGIYDIYAKRDQIATLSFRGAKTFAKKYEEHFAQVELSYKLASIKTDVDLTLDIDDIKPPVMHKEELLAIYKELEFKRLYDALLKEGDESTDTADITAQDKRASQTGFVTFDESRPTLVPKQKLQDKKDNGLMLELMQSDEQLELIAAAIKDAGFMVVDTETTSLNAMEADLVGISLCTDDKKAFYIPIKHNEQSLGLYHNMALDSVKQILGPVFADSSIKKIGHNIKYDMIILKNADLELHNIYFDTLLAFHAIRSSLRLSMDALAESFLNYITISYEDVCGKGAKAIGFDSVIIEKAVDYAAEDAYITYELYKKATELLDKCQSVKDYFFTEQMPLIPVLFNMEYKGTLVSGGELYTQTLELNDIMIDCQKQIYASAGCEFNISSPKQLSEVLFVKMGIPYPKKPKKGKDGSLSYSTSEDILSSIAPDYDIANLILRYRAVSKLISTYTEKLPQLISAKTGRIHTSFNPAGTVTGRLSSSDPNLQNIPARTHEGRLIRTAFCAPVGYKIVSADYSQIELRLIAHLSGDDGLINAFLKHADIHRATAAEVLGISADEVSDAQRAEAKATNFGLMYGMQAHGLAAQTGMDFKEAKLYIERYFARYPKVKAYMADIVSNASKDGYVSTISGSRIYYDALNSDNAIARKAAERAAINAPMQGSAADIIKLAMIKINAWIESLTDKSLIVMTMQVHDELVFEIKENFVDEAIVKIREIMESAVSLKVPLEVGIGVADNWGDAH</sequence>
<feature type="domain" description="DNA-directed DNA polymerase family A palm" evidence="21">
    <location>
        <begin position="703"/>
        <end position="911"/>
    </location>
</feature>
<dbReference type="FunFam" id="1.10.150.20:FF:000003">
    <property type="entry name" value="DNA polymerase I"/>
    <property type="match status" value="1"/>
</dbReference>
<dbReference type="InterPro" id="IPR020045">
    <property type="entry name" value="DNA_polI_H3TH"/>
</dbReference>
<comment type="function">
    <text evidence="17">In addition to polymerase activity, this DNA polymerase exhibits 3'-5' and 5'-3' exonuclease activity.</text>
</comment>
<evidence type="ECO:0000259" key="19">
    <source>
        <dbReference type="SMART" id="SM00475"/>
    </source>
</evidence>
<dbReference type="Gene3D" id="1.20.1060.10">
    <property type="entry name" value="Taq DNA Polymerase, Chain T, domain 4"/>
    <property type="match status" value="1"/>
</dbReference>
<comment type="similarity">
    <text evidence="1 17">Belongs to the DNA polymerase type-A family.</text>
</comment>
<dbReference type="SUPFAM" id="SSF56672">
    <property type="entry name" value="DNA/RNA polymerases"/>
    <property type="match status" value="1"/>
</dbReference>
<proteinExistence type="inferred from homology"/>
<dbReference type="GO" id="GO:0008408">
    <property type="term" value="F:3'-5' exonuclease activity"/>
    <property type="evidence" value="ECO:0007669"/>
    <property type="project" value="UniProtKB-UniRule"/>
</dbReference>
<evidence type="ECO:0000256" key="17">
    <source>
        <dbReference type="RuleBase" id="RU004460"/>
    </source>
</evidence>
<dbReference type="Pfam" id="PF00476">
    <property type="entry name" value="DNA_pol_A"/>
    <property type="match status" value="1"/>
</dbReference>
<name>A0A2X0VNI7_9GAMM</name>
<dbReference type="GO" id="GO:0008409">
    <property type="term" value="F:5'-3' exonuclease activity"/>
    <property type="evidence" value="ECO:0007669"/>
    <property type="project" value="UniProtKB-UniRule"/>
</dbReference>
<dbReference type="PANTHER" id="PTHR10133:SF27">
    <property type="entry name" value="DNA POLYMERASE NU"/>
    <property type="match status" value="1"/>
</dbReference>
<dbReference type="SUPFAM" id="SSF88723">
    <property type="entry name" value="PIN domain-like"/>
    <property type="match status" value="1"/>
</dbReference>
<dbReference type="Pfam" id="PF02739">
    <property type="entry name" value="5_3_exonuc_N"/>
    <property type="match status" value="1"/>
</dbReference>
<evidence type="ECO:0000256" key="7">
    <source>
        <dbReference type="ARBA" id="ARBA00022705"/>
    </source>
</evidence>
<keyword evidence="9 17" id="KW-0227">DNA damage</keyword>
<dbReference type="RefSeq" id="WP_113743453.1">
    <property type="nucleotide sequence ID" value="NZ_UAPV01000001.1"/>
</dbReference>
<dbReference type="SMART" id="SM00482">
    <property type="entry name" value="POLAc"/>
    <property type="match status" value="1"/>
</dbReference>
<evidence type="ECO:0000256" key="9">
    <source>
        <dbReference type="ARBA" id="ARBA00022763"/>
    </source>
</evidence>
<evidence type="ECO:0000259" key="18">
    <source>
        <dbReference type="SMART" id="SM00474"/>
    </source>
</evidence>
<dbReference type="InterPro" id="IPR008918">
    <property type="entry name" value="HhH2"/>
</dbReference>
<dbReference type="SUPFAM" id="SSF47807">
    <property type="entry name" value="5' to 3' exonuclease, C-terminal subdomain"/>
    <property type="match status" value="1"/>
</dbReference>
<protein>
    <recommendedName>
        <fullName evidence="4 16">DNA polymerase I</fullName>
        <ecNumber evidence="3 16">2.7.7.7</ecNumber>
    </recommendedName>
</protein>
<evidence type="ECO:0000256" key="14">
    <source>
        <dbReference type="ARBA" id="ARBA00023204"/>
    </source>
</evidence>
<dbReference type="SMART" id="SM00474">
    <property type="entry name" value="35EXOc"/>
    <property type="match status" value="1"/>
</dbReference>
<dbReference type="CDD" id="cd09859">
    <property type="entry name" value="PIN_53EXO"/>
    <property type="match status" value="1"/>
</dbReference>
<dbReference type="Gene3D" id="3.30.70.370">
    <property type="match status" value="1"/>
</dbReference>
<dbReference type="EC" id="2.7.7.7" evidence="3 16"/>
<organism evidence="22 23">
    <name type="scientific">Anaerobiospirillum thomasii</name>
    <dbReference type="NCBI Taxonomy" id="179995"/>
    <lineage>
        <taxon>Bacteria</taxon>
        <taxon>Pseudomonadati</taxon>
        <taxon>Pseudomonadota</taxon>
        <taxon>Gammaproteobacteria</taxon>
        <taxon>Aeromonadales</taxon>
        <taxon>Succinivibrionaceae</taxon>
        <taxon>Anaerobiospirillum</taxon>
    </lineage>
</organism>
<dbReference type="GO" id="GO:0003677">
    <property type="term" value="F:DNA binding"/>
    <property type="evidence" value="ECO:0007669"/>
    <property type="project" value="UniProtKB-UniRule"/>
</dbReference>
<keyword evidence="23" id="KW-1185">Reference proteome</keyword>
<keyword evidence="13 17" id="KW-0238">DNA-binding</keyword>
<keyword evidence="7 17" id="KW-0235">DNA replication</keyword>
<keyword evidence="11 17" id="KW-0269">Exonuclease</keyword>